<reference evidence="2 3" key="1">
    <citation type="submission" date="2019-01" db="EMBL/GenBank/DDBJ databases">
        <title>Coherence of Microcystis species and biogeography revealed through population genomics.</title>
        <authorList>
            <person name="Perez-Carrascal O.M."/>
            <person name="Terrat Y."/>
            <person name="Giani A."/>
            <person name="Fortin N."/>
            <person name="Tromas N."/>
            <person name="Shapiro B.J."/>
        </authorList>
    </citation>
    <scope>NUCLEOTIDE SEQUENCE [LARGE SCALE GENOMIC DNA]</scope>
    <source>
        <strain evidence="2">Mn_MB_F_20050700_S1D</strain>
    </source>
</reference>
<dbReference type="SMART" id="SM00670">
    <property type="entry name" value="PINc"/>
    <property type="match status" value="1"/>
</dbReference>
<dbReference type="Gene3D" id="3.40.50.1010">
    <property type="entry name" value="5'-nuclease"/>
    <property type="match status" value="1"/>
</dbReference>
<evidence type="ECO:0000313" key="2">
    <source>
        <dbReference type="EMBL" id="TRU92866.1"/>
    </source>
</evidence>
<dbReference type="InterPro" id="IPR002716">
    <property type="entry name" value="PIN_dom"/>
</dbReference>
<proteinExistence type="predicted"/>
<dbReference type="Proteomes" id="UP000319191">
    <property type="component" value="Unassembled WGS sequence"/>
</dbReference>
<name>A0A552JAQ9_9CHRO</name>
<dbReference type="PANTHER" id="PTHR34610:SF3">
    <property type="entry name" value="SSL7007 PROTEIN"/>
    <property type="match status" value="1"/>
</dbReference>
<evidence type="ECO:0000259" key="1">
    <source>
        <dbReference type="SMART" id="SM00670"/>
    </source>
</evidence>
<comment type="caution">
    <text evidence="2">The sequence shown here is derived from an EMBL/GenBank/DDBJ whole genome shotgun (WGS) entry which is preliminary data.</text>
</comment>
<dbReference type="SUPFAM" id="SSF88723">
    <property type="entry name" value="PIN domain-like"/>
    <property type="match status" value="1"/>
</dbReference>
<dbReference type="NCBIfam" id="TIGR00305">
    <property type="entry name" value="putative toxin-antitoxin system toxin component, PIN family"/>
    <property type="match status" value="1"/>
</dbReference>
<dbReference type="EMBL" id="SFAV01000023">
    <property type="protein sequence ID" value="TRU92866.1"/>
    <property type="molecule type" value="Genomic_DNA"/>
</dbReference>
<dbReference type="Pfam" id="PF13470">
    <property type="entry name" value="PIN_3"/>
    <property type="match status" value="1"/>
</dbReference>
<dbReference type="AlphaFoldDB" id="A0A552JAQ9"/>
<protein>
    <submittedName>
        <fullName evidence="2">Putative toxin-antitoxin system toxin component, PIN family</fullName>
    </submittedName>
</protein>
<accession>A0A552JAQ9</accession>
<dbReference type="InterPro" id="IPR002850">
    <property type="entry name" value="PIN_toxin-like"/>
</dbReference>
<organism evidence="2 3">
    <name type="scientific">Microcystis novacekii Mn_MB_F_20050700_S1D</name>
    <dbReference type="NCBI Taxonomy" id="2486266"/>
    <lineage>
        <taxon>Bacteria</taxon>
        <taxon>Bacillati</taxon>
        <taxon>Cyanobacteriota</taxon>
        <taxon>Cyanophyceae</taxon>
        <taxon>Oscillatoriophycideae</taxon>
        <taxon>Chroococcales</taxon>
        <taxon>Microcystaceae</taxon>
        <taxon>Microcystis</taxon>
    </lineage>
</organism>
<dbReference type="PANTHER" id="PTHR34610">
    <property type="entry name" value="SSL7007 PROTEIN"/>
    <property type="match status" value="1"/>
</dbReference>
<dbReference type="InterPro" id="IPR029060">
    <property type="entry name" value="PIN-like_dom_sf"/>
</dbReference>
<gene>
    <name evidence="2" type="ORF">EWV54_02070</name>
</gene>
<sequence length="134" mass="14970">MKVIIDTNILISAAFRGGKPKMAIAHVIASSSFEWIASSEIIKEYKEVLNRPKLKLSQITKQEWLELIDLAVIPIDVNLTIDFPRDRKDAKFLACAISSGADYLITGDKDFEDVPDLGVTKIVTVSQFLEIFTN</sequence>
<evidence type="ECO:0000313" key="3">
    <source>
        <dbReference type="Proteomes" id="UP000319191"/>
    </source>
</evidence>
<feature type="domain" description="PIN" evidence="1">
    <location>
        <begin position="1"/>
        <end position="113"/>
    </location>
</feature>